<evidence type="ECO:0000259" key="4">
    <source>
        <dbReference type="PROSITE" id="PS00028"/>
    </source>
</evidence>
<dbReference type="InterPro" id="IPR036236">
    <property type="entry name" value="Znf_C2H2_sf"/>
</dbReference>
<dbReference type="PROSITE" id="PS00028">
    <property type="entry name" value="ZINC_FINGER_C2H2_1"/>
    <property type="match status" value="2"/>
</dbReference>
<dbReference type="InterPro" id="IPR052644">
    <property type="entry name" value="ZMAT3"/>
</dbReference>
<keyword evidence="3" id="KW-0862">Zinc</keyword>
<keyword evidence="2" id="KW-0863">Zinc-finger</keyword>
<dbReference type="SMART" id="SM00451">
    <property type="entry name" value="ZnF_U1"/>
    <property type="match status" value="4"/>
</dbReference>
<evidence type="ECO:0000313" key="6">
    <source>
        <dbReference type="RefSeq" id="XP_030379543.1"/>
    </source>
</evidence>
<name>A0A6J2TWI9_DROLE</name>
<evidence type="ECO:0000256" key="3">
    <source>
        <dbReference type="ARBA" id="ARBA00022833"/>
    </source>
</evidence>
<dbReference type="PANTHER" id="PTHR46786:SF1">
    <property type="entry name" value="ZINC FINGER MATRIN-TYPE PROTEIN 3"/>
    <property type="match status" value="1"/>
</dbReference>
<gene>
    <name evidence="6" type="primary">LOC115627838</name>
</gene>
<evidence type="ECO:0000313" key="5">
    <source>
        <dbReference type="Proteomes" id="UP000504634"/>
    </source>
</evidence>
<dbReference type="SUPFAM" id="SSF57667">
    <property type="entry name" value="beta-beta-alpha zinc fingers"/>
    <property type="match status" value="4"/>
</dbReference>
<accession>A0A6J2TWI9</accession>
<dbReference type="OrthoDB" id="434647at2759"/>
<evidence type="ECO:0000256" key="2">
    <source>
        <dbReference type="ARBA" id="ARBA00022771"/>
    </source>
</evidence>
<dbReference type="Gene3D" id="3.30.160.60">
    <property type="entry name" value="Classic Zinc Finger"/>
    <property type="match status" value="4"/>
</dbReference>
<dbReference type="GeneID" id="115627838"/>
<dbReference type="PANTHER" id="PTHR46786">
    <property type="entry name" value="ZINC FINGER MATRIN-TYPE PROTEIN 3"/>
    <property type="match status" value="1"/>
</dbReference>
<dbReference type="RefSeq" id="XP_030379543.1">
    <property type="nucleotide sequence ID" value="XM_030523683.1"/>
</dbReference>
<protein>
    <submittedName>
        <fullName evidence="6">Zinc finger matrin-type protein 3 isoform X1</fullName>
    </submittedName>
</protein>
<reference evidence="6" key="1">
    <citation type="submission" date="2025-08" db="UniProtKB">
        <authorList>
            <consortium name="RefSeq"/>
        </authorList>
    </citation>
    <scope>IDENTIFICATION</scope>
    <source>
        <strain evidence="6">11010-0011.00</strain>
        <tissue evidence="6">Whole body</tissue>
    </source>
</reference>
<feature type="domain" description="C2H2-type" evidence="4">
    <location>
        <begin position="362"/>
        <end position="384"/>
    </location>
</feature>
<feature type="domain" description="C2H2-type" evidence="4">
    <location>
        <begin position="188"/>
        <end position="210"/>
    </location>
</feature>
<keyword evidence="5" id="KW-1185">Reference proteome</keyword>
<dbReference type="InterPro" id="IPR022755">
    <property type="entry name" value="Znf_C2H2_jaz"/>
</dbReference>
<evidence type="ECO:0000256" key="1">
    <source>
        <dbReference type="ARBA" id="ARBA00022723"/>
    </source>
</evidence>
<dbReference type="Pfam" id="PF12874">
    <property type="entry name" value="zf-met"/>
    <property type="match status" value="3"/>
</dbReference>
<dbReference type="GO" id="GO:0008270">
    <property type="term" value="F:zinc ion binding"/>
    <property type="evidence" value="ECO:0007669"/>
    <property type="project" value="UniProtKB-KW"/>
</dbReference>
<dbReference type="AlphaFoldDB" id="A0A6J2TWI9"/>
<proteinExistence type="predicted"/>
<dbReference type="InterPro" id="IPR003604">
    <property type="entry name" value="Matrin/U1-like-C_Znf_C2H2"/>
</dbReference>
<dbReference type="InterPro" id="IPR013087">
    <property type="entry name" value="Znf_C2H2_type"/>
</dbReference>
<keyword evidence="1" id="KW-0479">Metal-binding</keyword>
<dbReference type="GO" id="GO:0003676">
    <property type="term" value="F:nucleic acid binding"/>
    <property type="evidence" value="ECO:0007669"/>
    <property type="project" value="InterPro"/>
</dbReference>
<dbReference type="SMART" id="SM00355">
    <property type="entry name" value="ZnF_C2H2"/>
    <property type="match status" value="4"/>
</dbReference>
<sequence length="394" mass="43445">MTKESIMNSDCLGKYHIPLLKATAPGNIPVQLSTSASRQTEASPTELVNASAGAGIDPSFGSLQGNFRRFLPPWKHEMACPPSSSRPLKRKLDEKTVESKDGKHIVMFPGRDASYPDELNLLIHPLSCELCKVQLSSIRHAKDHYESKAHDRHISAWLAKNYTDMGLPSPAIKRLVKVGATGPNAFHCELCDLSLTSLSHARQHYSGRKHKLVEQKRRKPSGSGFYNSDGKWVRTNPKIEPITANDGRFGIGVKFASNPLPNSDSSEVTNDIKPELGSASGNGPPIAAPLDDSLCCRICNISVTSISQMQMHLDGIKHKKKLRSVNIDPDAEKTESIAVSITDPKVEGDLSMYRTPSGSYYCKVCNKLMDQDLIFQRHLQGKKHLKAVRQQTNN</sequence>
<organism evidence="5 6">
    <name type="scientific">Drosophila lebanonensis</name>
    <name type="common">Fruit fly</name>
    <name type="synonym">Scaptodrosophila lebanonensis</name>
    <dbReference type="NCBI Taxonomy" id="7225"/>
    <lineage>
        <taxon>Eukaryota</taxon>
        <taxon>Metazoa</taxon>
        <taxon>Ecdysozoa</taxon>
        <taxon>Arthropoda</taxon>
        <taxon>Hexapoda</taxon>
        <taxon>Insecta</taxon>
        <taxon>Pterygota</taxon>
        <taxon>Neoptera</taxon>
        <taxon>Endopterygota</taxon>
        <taxon>Diptera</taxon>
        <taxon>Brachycera</taxon>
        <taxon>Muscomorpha</taxon>
        <taxon>Ephydroidea</taxon>
        <taxon>Drosophilidae</taxon>
        <taxon>Scaptodrosophila</taxon>
    </lineage>
</organism>
<dbReference type="Proteomes" id="UP000504634">
    <property type="component" value="Unplaced"/>
</dbReference>
<dbReference type="Pfam" id="PF12171">
    <property type="entry name" value="zf-C2H2_jaz"/>
    <property type="match status" value="1"/>
</dbReference>